<evidence type="ECO:0000256" key="4">
    <source>
        <dbReference type="ARBA" id="ARBA00023163"/>
    </source>
</evidence>
<comment type="similarity">
    <text evidence="1">Belongs to the LysR transcriptional regulatory family.</text>
</comment>
<feature type="domain" description="HTH lysR-type" evidence="5">
    <location>
        <begin position="6"/>
        <end position="63"/>
    </location>
</feature>
<evidence type="ECO:0000256" key="3">
    <source>
        <dbReference type="ARBA" id="ARBA00023125"/>
    </source>
</evidence>
<sequence>MPLTRVTIRQFEAFLAIVDLHSIGAAAQRLGLTSSAVSQLLAELEAELGFRLFDRTTRRVALSSAGQDFLASAESVLRHVRAAAQSADDIRNRAAGIVRVGAPLVIASTALPAAIAEYARDKPKVVVRICDTEVEQLVERVESGDIDLAIGPDRQSGARVRCEPAFASPWVMWCSATHPLAARRRVQWPHLRDVPIVATGRDHERAVDQMRANLPVEARIVPVEVVDNVTTAFGLAAQGLAVTLAPAYVAPLARTFGLVMKRIVDPETIREVCVYRSTERALSPSADGFADFVMRWLKRWDRETQAEARGKRA</sequence>
<comment type="caution">
    <text evidence="6">The sequence shown here is derived from an EMBL/GenBank/DDBJ whole genome shotgun (WGS) entry which is preliminary data.</text>
</comment>
<dbReference type="PROSITE" id="PS50931">
    <property type="entry name" value="HTH_LYSR"/>
    <property type="match status" value="1"/>
</dbReference>
<dbReference type="EMBL" id="LRBG01000039">
    <property type="protein sequence ID" value="KXU82764.1"/>
    <property type="molecule type" value="Genomic_DNA"/>
</dbReference>
<dbReference type="PANTHER" id="PTHR30419">
    <property type="entry name" value="HTH-TYPE TRANSCRIPTIONAL REGULATOR YBHD"/>
    <property type="match status" value="1"/>
</dbReference>
<evidence type="ECO:0000256" key="1">
    <source>
        <dbReference type="ARBA" id="ARBA00009437"/>
    </source>
</evidence>
<dbReference type="RefSeq" id="WP_062138354.1">
    <property type="nucleotide sequence ID" value="NZ_LRBG01000039.1"/>
</dbReference>
<dbReference type="Proteomes" id="UP000075613">
    <property type="component" value="Unassembled WGS sequence"/>
</dbReference>
<gene>
    <name evidence="6" type="ORF">CI15_32340</name>
</gene>
<dbReference type="GO" id="GO:0003677">
    <property type="term" value="F:DNA binding"/>
    <property type="evidence" value="ECO:0007669"/>
    <property type="project" value="UniProtKB-KW"/>
</dbReference>
<keyword evidence="7" id="KW-1185">Reference proteome</keyword>
<dbReference type="Pfam" id="PF03466">
    <property type="entry name" value="LysR_substrate"/>
    <property type="match status" value="1"/>
</dbReference>
<reference evidence="6 7" key="1">
    <citation type="journal article" date="2015" name="Int. J. Syst. Evol. Microbiol.">
        <title>Burkholderia monticola sp. nov., isolated from mountain soil.</title>
        <authorList>
            <person name="Baek I."/>
            <person name="Seo B."/>
            <person name="Lee I."/>
            <person name="Yi H."/>
            <person name="Chun J."/>
        </authorList>
    </citation>
    <scope>NUCLEOTIDE SEQUENCE [LARGE SCALE GENOMIC DNA]</scope>
    <source>
        <strain evidence="6 7">JC2948</strain>
    </source>
</reference>
<keyword evidence="2" id="KW-0805">Transcription regulation</keyword>
<dbReference type="OrthoDB" id="8675247at2"/>
<protein>
    <submittedName>
        <fullName evidence="6">LysR family transcriptional regulator</fullName>
    </submittedName>
</protein>
<dbReference type="InterPro" id="IPR050950">
    <property type="entry name" value="HTH-type_LysR_regulators"/>
</dbReference>
<proteinExistence type="inferred from homology"/>
<dbReference type="InterPro" id="IPR036390">
    <property type="entry name" value="WH_DNA-bd_sf"/>
</dbReference>
<dbReference type="PANTHER" id="PTHR30419:SF30">
    <property type="entry name" value="LYSR FAMILY TRANSCRIPTIONAL REGULATOR"/>
    <property type="match status" value="1"/>
</dbReference>
<dbReference type="Pfam" id="PF00126">
    <property type="entry name" value="HTH_1"/>
    <property type="match status" value="1"/>
</dbReference>
<dbReference type="InterPro" id="IPR036388">
    <property type="entry name" value="WH-like_DNA-bd_sf"/>
</dbReference>
<keyword evidence="4" id="KW-0804">Transcription</keyword>
<dbReference type="InterPro" id="IPR005119">
    <property type="entry name" value="LysR_subst-bd"/>
</dbReference>
<dbReference type="PRINTS" id="PR00039">
    <property type="entry name" value="HTHLYSR"/>
</dbReference>
<evidence type="ECO:0000259" key="5">
    <source>
        <dbReference type="PROSITE" id="PS50931"/>
    </source>
</evidence>
<organism evidence="6 7">
    <name type="scientific">Paraburkholderia monticola</name>
    <dbReference type="NCBI Taxonomy" id="1399968"/>
    <lineage>
        <taxon>Bacteria</taxon>
        <taxon>Pseudomonadati</taxon>
        <taxon>Pseudomonadota</taxon>
        <taxon>Betaproteobacteria</taxon>
        <taxon>Burkholderiales</taxon>
        <taxon>Burkholderiaceae</taxon>
        <taxon>Paraburkholderia</taxon>
    </lineage>
</organism>
<dbReference type="AlphaFoldDB" id="A0A149PCL7"/>
<dbReference type="SUPFAM" id="SSF46785">
    <property type="entry name" value="Winged helix' DNA-binding domain"/>
    <property type="match status" value="1"/>
</dbReference>
<evidence type="ECO:0000313" key="7">
    <source>
        <dbReference type="Proteomes" id="UP000075613"/>
    </source>
</evidence>
<dbReference type="GO" id="GO:0003700">
    <property type="term" value="F:DNA-binding transcription factor activity"/>
    <property type="evidence" value="ECO:0007669"/>
    <property type="project" value="InterPro"/>
</dbReference>
<dbReference type="STRING" id="1399968.CI15_32340"/>
<dbReference type="FunFam" id="1.10.10.10:FF:000001">
    <property type="entry name" value="LysR family transcriptional regulator"/>
    <property type="match status" value="1"/>
</dbReference>
<dbReference type="Gene3D" id="3.40.190.290">
    <property type="match status" value="1"/>
</dbReference>
<name>A0A149PCL7_9BURK</name>
<dbReference type="Gene3D" id="1.10.10.10">
    <property type="entry name" value="Winged helix-like DNA-binding domain superfamily/Winged helix DNA-binding domain"/>
    <property type="match status" value="1"/>
</dbReference>
<dbReference type="SUPFAM" id="SSF53850">
    <property type="entry name" value="Periplasmic binding protein-like II"/>
    <property type="match status" value="1"/>
</dbReference>
<dbReference type="GO" id="GO:0005829">
    <property type="term" value="C:cytosol"/>
    <property type="evidence" value="ECO:0007669"/>
    <property type="project" value="TreeGrafter"/>
</dbReference>
<evidence type="ECO:0000256" key="2">
    <source>
        <dbReference type="ARBA" id="ARBA00023015"/>
    </source>
</evidence>
<accession>A0A149PCL7</accession>
<evidence type="ECO:0000313" key="6">
    <source>
        <dbReference type="EMBL" id="KXU82764.1"/>
    </source>
</evidence>
<dbReference type="InterPro" id="IPR000847">
    <property type="entry name" value="LysR_HTH_N"/>
</dbReference>
<keyword evidence="3" id="KW-0238">DNA-binding</keyword>